<dbReference type="GO" id="GO:0035556">
    <property type="term" value="P:intracellular signal transduction"/>
    <property type="evidence" value="ECO:0007669"/>
    <property type="project" value="InterPro"/>
</dbReference>
<dbReference type="EMBL" id="CP042582">
    <property type="protein sequence ID" value="QEX20506.1"/>
    <property type="molecule type" value="Genomic_DNA"/>
</dbReference>
<dbReference type="GO" id="GO:0004016">
    <property type="term" value="F:adenylate cyclase activity"/>
    <property type="evidence" value="ECO:0007669"/>
    <property type="project" value="UniProtKB-ARBA"/>
</dbReference>
<sequence length="601" mass="66562">MAEHDMAMNETRRRLAAILAADVVGFSRLIQLDEDGTVAALTRHRREIIDPLIASHGGRVFKTMGDGLLAEFASVVEAVRCAVAIQEQIAHHNRELPAERRLEFRVGINMGDVLAVADDLLGDGVNIASRIEAVAAPGGVVLSDDAMRQVAGKVPFAFTDLGQHRLKNIARPLQLHALDLVRSEAPPNRNGKRELALPDRPSIAVLPFDNLSSDPAQAMLCDAIAEDIITDLSRFHSLFVIARDSSFLYRNRPADVRQIGSELGVRYLLEGSLRRAGGKIRVTVQLIETATSHHVWAERYDRNAAELFALQDEVTHAIVGRLVSRLQRADLEIARRKPPDSLQAYEYWLAATMAHELGTPDGHAEAKALYEKALAADPRYARAHAGLAELCYMELLVGAWGQPREPLLEEALQHARKSVELDESDAQPHVILGWVHMMRREFDRAVKHWTIADELNPNDAEVAMSRATAHGFLGEPEKGLEIAELAMRLNPYCPDWYLSDKAVIHFIARQYEPALAIYGSIGELYPHSALWHAAAAAMSGRLEEARGQADAFLAQARQCWAGDPKATPADQVNWLVDSLPFKREEDLAHFRDGLRRAGLPI</sequence>
<dbReference type="KEGG" id="hadh:FRZ61_04230"/>
<dbReference type="InterPro" id="IPR011990">
    <property type="entry name" value="TPR-like_helical_dom_sf"/>
</dbReference>
<name>A0A5J6N0T6_9PROT</name>
<dbReference type="InterPro" id="IPR029787">
    <property type="entry name" value="Nucleotide_cyclase"/>
</dbReference>
<dbReference type="SMART" id="SM00028">
    <property type="entry name" value="TPR"/>
    <property type="match status" value="3"/>
</dbReference>
<dbReference type="CDD" id="cd07302">
    <property type="entry name" value="CHD"/>
    <property type="match status" value="1"/>
</dbReference>
<dbReference type="GO" id="GO:0006171">
    <property type="term" value="P:cAMP biosynthetic process"/>
    <property type="evidence" value="ECO:0007669"/>
    <property type="project" value="TreeGrafter"/>
</dbReference>
<dbReference type="Gene3D" id="1.25.40.10">
    <property type="entry name" value="Tetratricopeptide repeat domain"/>
    <property type="match status" value="1"/>
</dbReference>
<evidence type="ECO:0000313" key="4">
    <source>
        <dbReference type="Proteomes" id="UP000325797"/>
    </source>
</evidence>
<reference evidence="3 4" key="1">
    <citation type="submission" date="2019-08" db="EMBL/GenBank/DDBJ databases">
        <title>Hyperibacter terrae gen. nov., sp. nov. and Hyperibacter viscosus sp. nov., two new members in the family Rhodospirillaceae isolated from the rhizosphere of Hypericum perforatum.</title>
        <authorList>
            <person name="Noviana Z."/>
        </authorList>
    </citation>
    <scope>NUCLEOTIDE SEQUENCE [LARGE SCALE GENOMIC DNA]</scope>
    <source>
        <strain evidence="3 4">R5959</strain>
    </source>
</reference>
<dbReference type="Gene3D" id="3.40.50.10070">
    <property type="entry name" value="TolB, N-terminal domain"/>
    <property type="match status" value="1"/>
</dbReference>
<organism evidence="3 4">
    <name type="scientific">Hypericibacter adhaerens</name>
    <dbReference type="NCBI Taxonomy" id="2602016"/>
    <lineage>
        <taxon>Bacteria</taxon>
        <taxon>Pseudomonadati</taxon>
        <taxon>Pseudomonadota</taxon>
        <taxon>Alphaproteobacteria</taxon>
        <taxon>Rhodospirillales</taxon>
        <taxon>Dongiaceae</taxon>
        <taxon>Hypericibacter</taxon>
    </lineage>
</organism>
<protein>
    <submittedName>
        <fullName evidence="3">Adenylate class-3/4/guanylyl cyclase</fullName>
    </submittedName>
</protein>
<dbReference type="InterPro" id="IPR019734">
    <property type="entry name" value="TPR_rpt"/>
</dbReference>
<dbReference type="AlphaFoldDB" id="A0A5J6N0T6"/>
<feature type="domain" description="Guanylate cyclase" evidence="2">
    <location>
        <begin position="17"/>
        <end position="132"/>
    </location>
</feature>
<dbReference type="InterPro" id="IPR050697">
    <property type="entry name" value="Adenylyl/Guanylyl_Cyclase_3/4"/>
</dbReference>
<dbReference type="PROSITE" id="PS50005">
    <property type="entry name" value="TPR"/>
    <property type="match status" value="1"/>
</dbReference>
<dbReference type="Gene3D" id="3.30.70.1230">
    <property type="entry name" value="Nucleotide cyclase"/>
    <property type="match status" value="1"/>
</dbReference>
<dbReference type="InterPro" id="IPR001054">
    <property type="entry name" value="A/G_cyclase"/>
</dbReference>
<feature type="repeat" description="TPR" evidence="1">
    <location>
        <begin position="426"/>
        <end position="459"/>
    </location>
</feature>
<gene>
    <name evidence="3" type="ORF">FRZ61_04230</name>
</gene>
<keyword evidence="4" id="KW-1185">Reference proteome</keyword>
<dbReference type="Pfam" id="PF00211">
    <property type="entry name" value="Guanylate_cyc"/>
    <property type="match status" value="1"/>
</dbReference>
<evidence type="ECO:0000313" key="3">
    <source>
        <dbReference type="EMBL" id="QEX20506.1"/>
    </source>
</evidence>
<dbReference type="PROSITE" id="PS50125">
    <property type="entry name" value="GUANYLATE_CYCLASE_2"/>
    <property type="match status" value="1"/>
</dbReference>
<dbReference type="SMART" id="SM00044">
    <property type="entry name" value="CYCc"/>
    <property type="match status" value="1"/>
</dbReference>
<evidence type="ECO:0000259" key="2">
    <source>
        <dbReference type="PROSITE" id="PS50125"/>
    </source>
</evidence>
<dbReference type="PANTHER" id="PTHR43081:SF19">
    <property type="entry name" value="PH-SENSITIVE ADENYLATE CYCLASE RV1264"/>
    <property type="match status" value="1"/>
</dbReference>
<evidence type="ECO:0000256" key="1">
    <source>
        <dbReference type="PROSITE-ProRule" id="PRU00339"/>
    </source>
</evidence>
<accession>A0A5J6N0T6</accession>
<keyword evidence="1" id="KW-0802">TPR repeat</keyword>
<dbReference type="PANTHER" id="PTHR43081">
    <property type="entry name" value="ADENYLATE CYCLASE, TERMINAL-DIFFERENTIATION SPECIFIC-RELATED"/>
    <property type="match status" value="1"/>
</dbReference>
<dbReference type="SUPFAM" id="SSF48452">
    <property type="entry name" value="TPR-like"/>
    <property type="match status" value="1"/>
</dbReference>
<dbReference type="Proteomes" id="UP000325797">
    <property type="component" value="Chromosome"/>
</dbReference>
<dbReference type="SUPFAM" id="SSF55073">
    <property type="entry name" value="Nucleotide cyclase"/>
    <property type="match status" value="1"/>
</dbReference>
<proteinExistence type="predicted"/>